<evidence type="ECO:0000313" key="2">
    <source>
        <dbReference type="EMBL" id="MBR0653303.1"/>
    </source>
</evidence>
<dbReference type="EMBL" id="JAAEDI010000046">
    <property type="protein sequence ID" value="MBR0653303.1"/>
    <property type="molecule type" value="Genomic_DNA"/>
</dbReference>
<name>A0ABS5EQK5_9PROT</name>
<dbReference type="Proteomes" id="UP000698752">
    <property type="component" value="Unassembled WGS sequence"/>
</dbReference>
<keyword evidence="3" id="KW-1185">Reference proteome</keyword>
<dbReference type="RefSeq" id="WP_211872008.1">
    <property type="nucleotide sequence ID" value="NZ_JAAEDI010000046.1"/>
</dbReference>
<protein>
    <submittedName>
        <fullName evidence="2">Phage baseplate assembly protein V</fullName>
    </submittedName>
</protein>
<feature type="domain" description="Bacteriophage Mu Gp45 N-terminal" evidence="1">
    <location>
        <begin position="21"/>
        <end position="87"/>
    </location>
</feature>
<comment type="caution">
    <text evidence="2">The sequence shown here is derived from an EMBL/GenBank/DDBJ whole genome shotgun (WGS) entry which is preliminary data.</text>
</comment>
<evidence type="ECO:0000313" key="3">
    <source>
        <dbReference type="Proteomes" id="UP000698752"/>
    </source>
</evidence>
<dbReference type="Pfam" id="PF06890">
    <property type="entry name" value="Phage_Mu_Gp45"/>
    <property type="match status" value="1"/>
</dbReference>
<dbReference type="InterPro" id="IPR013046">
    <property type="entry name" value="GpV/Gp45"/>
</dbReference>
<evidence type="ECO:0000259" key="1">
    <source>
        <dbReference type="Pfam" id="PF06890"/>
    </source>
</evidence>
<dbReference type="InterPro" id="IPR053861">
    <property type="entry name" value="Phage_Mu_Gp45_N"/>
</dbReference>
<dbReference type="InterPro" id="IPR014462">
    <property type="entry name" value="Phage_Mu_Gp45"/>
</dbReference>
<proteinExistence type="predicted"/>
<gene>
    <name evidence="2" type="ORF">GXW78_26860</name>
</gene>
<reference evidence="3" key="1">
    <citation type="journal article" date="2021" name="Syst. Appl. Microbiol.">
        <title>Roseomonas hellenica sp. nov., isolated from roots of wild-growing Alkanna tinctoria.</title>
        <authorList>
            <person name="Rat A."/>
            <person name="Naranjo H.D."/>
            <person name="Lebbe L."/>
            <person name="Cnockaert M."/>
            <person name="Krigas N."/>
            <person name="Grigoriadou K."/>
            <person name="Maloupa E."/>
            <person name="Willems A."/>
        </authorList>
    </citation>
    <scope>NUCLEOTIDE SEQUENCE [LARGE SCALE GENOMIC DNA]</scope>
    <source>
        <strain evidence="3">LMG 31159</strain>
    </source>
</reference>
<accession>A0ABS5EQK5</accession>
<organism evidence="2 3">
    <name type="scientific">Neoroseomonas terrae</name>
    <dbReference type="NCBI Taxonomy" id="424799"/>
    <lineage>
        <taxon>Bacteria</taxon>
        <taxon>Pseudomonadati</taxon>
        <taxon>Pseudomonadota</taxon>
        <taxon>Alphaproteobacteria</taxon>
        <taxon>Acetobacterales</taxon>
        <taxon>Acetobacteraceae</taxon>
        <taxon>Neoroseomonas</taxon>
    </lineage>
</organism>
<dbReference type="NCBIfam" id="TIGR01644">
    <property type="entry name" value="phage_P2_V"/>
    <property type="match status" value="1"/>
</dbReference>
<sequence>MVDLNRTLGPVYRRIMLMVGRGVLSRTDDGRGTQRMQVTLLDGETRDAADRIQPYGLTSHAPAGSHVVVLNVGGQRDHPIIIGADNPDARPTNLAAGEVMVWSGHGQRVHLREDGGLVITTTEGHRLEMKPGGDAEIECQALTIKAATKVRMETPLVELTGAVASAEGMAGLTVQTPALNVTGEVQDRAGAGGMTMHGMRADYNAHHHGGAGPTPPMAP</sequence>
<dbReference type="PIRSF" id="PIRSF012337">
    <property type="entry name" value="gp45"/>
    <property type="match status" value="1"/>
</dbReference>